<dbReference type="PANTHER" id="PTHR13806:SF46">
    <property type="entry name" value="FLOTILLIN-1-RELATED"/>
    <property type="match status" value="1"/>
</dbReference>
<dbReference type="SUPFAM" id="SSF117892">
    <property type="entry name" value="Band 7/SPFH domain"/>
    <property type="match status" value="1"/>
</dbReference>
<evidence type="ECO:0000256" key="2">
    <source>
        <dbReference type="ARBA" id="ARBA00007161"/>
    </source>
</evidence>
<evidence type="ECO:0000256" key="5">
    <source>
        <dbReference type="SAM" id="SignalP"/>
    </source>
</evidence>
<dbReference type="GO" id="GO:0002020">
    <property type="term" value="F:protease binding"/>
    <property type="evidence" value="ECO:0007669"/>
    <property type="project" value="TreeGrafter"/>
</dbReference>
<feature type="signal peptide" evidence="5">
    <location>
        <begin position="1"/>
        <end position="16"/>
    </location>
</feature>
<dbReference type="GO" id="GO:0016600">
    <property type="term" value="C:flotillin complex"/>
    <property type="evidence" value="ECO:0007669"/>
    <property type="project" value="TreeGrafter"/>
</dbReference>
<dbReference type="SMART" id="SM00244">
    <property type="entry name" value="PHB"/>
    <property type="match status" value="1"/>
</dbReference>
<organism evidence="7 8">
    <name type="scientific">Popillia japonica</name>
    <name type="common">Japanese beetle</name>
    <dbReference type="NCBI Taxonomy" id="7064"/>
    <lineage>
        <taxon>Eukaryota</taxon>
        <taxon>Metazoa</taxon>
        <taxon>Ecdysozoa</taxon>
        <taxon>Arthropoda</taxon>
        <taxon>Hexapoda</taxon>
        <taxon>Insecta</taxon>
        <taxon>Pterygota</taxon>
        <taxon>Neoptera</taxon>
        <taxon>Endopterygota</taxon>
        <taxon>Coleoptera</taxon>
        <taxon>Polyphaga</taxon>
        <taxon>Scarabaeiformia</taxon>
        <taxon>Scarabaeidae</taxon>
        <taxon>Rutelinae</taxon>
        <taxon>Popillia</taxon>
    </lineage>
</organism>
<dbReference type="GO" id="GO:0031410">
    <property type="term" value="C:cytoplasmic vesicle"/>
    <property type="evidence" value="ECO:0007669"/>
    <property type="project" value="TreeGrafter"/>
</dbReference>
<evidence type="ECO:0000256" key="3">
    <source>
        <dbReference type="ARBA" id="ARBA00023136"/>
    </source>
</evidence>
<accession>A0AAW1L9C2</accession>
<dbReference type="InterPro" id="IPR027705">
    <property type="entry name" value="Flotillin_fam"/>
</dbReference>
<dbReference type="Gene3D" id="3.30.479.30">
    <property type="entry name" value="Band 7 domain"/>
    <property type="match status" value="1"/>
</dbReference>
<dbReference type="InterPro" id="IPR036013">
    <property type="entry name" value="Band_7/SPFH_dom_sf"/>
</dbReference>
<dbReference type="GO" id="GO:0045661">
    <property type="term" value="P:regulation of myoblast differentiation"/>
    <property type="evidence" value="ECO:0007669"/>
    <property type="project" value="TreeGrafter"/>
</dbReference>
<feature type="chain" id="PRO_5043441426" evidence="5">
    <location>
        <begin position="17"/>
        <end position="359"/>
    </location>
</feature>
<protein>
    <submittedName>
        <fullName evidence="7">SPFH domain / Band 7 family</fullName>
    </submittedName>
</protein>
<dbReference type="Proteomes" id="UP001458880">
    <property type="component" value="Unassembled WGS sequence"/>
</dbReference>
<dbReference type="CDD" id="cd03399">
    <property type="entry name" value="SPFH_flotillin"/>
    <property type="match status" value="1"/>
</dbReference>
<dbReference type="EMBL" id="JASPKY010000145">
    <property type="protein sequence ID" value="KAK9730535.1"/>
    <property type="molecule type" value="Genomic_DNA"/>
</dbReference>
<proteinExistence type="inferred from homology"/>
<comment type="subcellular location">
    <subcellularLocation>
        <location evidence="1">Membrane</location>
    </subcellularLocation>
</comment>
<dbReference type="PANTHER" id="PTHR13806">
    <property type="entry name" value="FLOTILLIN-RELATED"/>
    <property type="match status" value="1"/>
</dbReference>
<evidence type="ECO:0000259" key="6">
    <source>
        <dbReference type="SMART" id="SM00244"/>
    </source>
</evidence>
<evidence type="ECO:0000313" key="7">
    <source>
        <dbReference type="EMBL" id="KAK9730535.1"/>
    </source>
</evidence>
<feature type="domain" description="Band 7" evidence="6">
    <location>
        <begin position="20"/>
        <end position="198"/>
    </location>
</feature>
<dbReference type="GO" id="GO:0072659">
    <property type="term" value="P:protein localization to plasma membrane"/>
    <property type="evidence" value="ECO:0007669"/>
    <property type="project" value="TreeGrafter"/>
</dbReference>
<sequence length="359" mass="38913">MSLVLLACTEIVLTTGLVVAIVKGNSYSRRGISRSGPVRSARQGGSSSVEEVYRDRDQFAALVREVAAPDVGRMGIEILSFTIKDVYDNVQYLASLGKAQTAMVKRDADAGVAEANRDAGIREAECQKAAMDVKYSTDTKIEDNSRMFKLQKANFDQEINTAKAEAQLAYELQAAKIRQKIRNEEIQIDVVERKKQIEVETQEVMRKERELNATVRLPAEAEAYRLELIAEAKRTQTVQAAKADAEKTKMIGTAEATSIAAIGKAEAEKMRQKAAIYKQYGDAAIMSIVLEALPKIAAEVAAPLAKTEEIVLIGGSDNTTAEISRLVGQIPPAVNALTGIDLSKVLGKIPGAQQTATVK</sequence>
<comment type="similarity">
    <text evidence="2 4">Belongs to the band 7/mec-2 family. Flotillin subfamily.</text>
</comment>
<name>A0AAW1L9C2_POPJA</name>
<evidence type="ECO:0000256" key="4">
    <source>
        <dbReference type="RuleBase" id="RU366054"/>
    </source>
</evidence>
<evidence type="ECO:0000313" key="8">
    <source>
        <dbReference type="Proteomes" id="UP001458880"/>
    </source>
</evidence>
<reference evidence="7 8" key="1">
    <citation type="journal article" date="2024" name="BMC Genomics">
        <title>De novo assembly and annotation of Popillia japonica's genome with initial clues to its potential as an invasive pest.</title>
        <authorList>
            <person name="Cucini C."/>
            <person name="Boschi S."/>
            <person name="Funari R."/>
            <person name="Cardaioli E."/>
            <person name="Iannotti N."/>
            <person name="Marturano G."/>
            <person name="Paoli F."/>
            <person name="Bruttini M."/>
            <person name="Carapelli A."/>
            <person name="Frati F."/>
            <person name="Nardi F."/>
        </authorList>
    </citation>
    <scope>NUCLEOTIDE SEQUENCE [LARGE SCALE GENOMIC DNA]</scope>
    <source>
        <strain evidence="7">DMR45628</strain>
    </source>
</reference>
<comment type="caution">
    <text evidence="7">The sequence shown here is derived from an EMBL/GenBank/DDBJ whole genome shotgun (WGS) entry which is preliminary data.</text>
</comment>
<keyword evidence="5" id="KW-0732">Signal</keyword>
<gene>
    <name evidence="7" type="ORF">QE152_g14413</name>
</gene>
<keyword evidence="8" id="KW-1185">Reference proteome</keyword>
<dbReference type="Pfam" id="PF01145">
    <property type="entry name" value="Band_7"/>
    <property type="match status" value="1"/>
</dbReference>
<evidence type="ECO:0000256" key="1">
    <source>
        <dbReference type="ARBA" id="ARBA00004370"/>
    </source>
</evidence>
<dbReference type="InterPro" id="IPR001107">
    <property type="entry name" value="Band_7"/>
</dbReference>
<dbReference type="AlphaFoldDB" id="A0AAW1L9C2"/>
<keyword evidence="3" id="KW-0472">Membrane</keyword>